<accession>Q2SM64</accession>
<feature type="domain" description="Ferric siderophore reductase C-terminal" evidence="1">
    <location>
        <begin position="222"/>
        <end position="242"/>
    </location>
</feature>
<dbReference type="GO" id="GO:0051537">
    <property type="term" value="F:2 iron, 2 sulfur cluster binding"/>
    <property type="evidence" value="ECO:0007669"/>
    <property type="project" value="InterPro"/>
</dbReference>
<evidence type="ECO:0000259" key="1">
    <source>
        <dbReference type="Pfam" id="PF11575"/>
    </source>
</evidence>
<dbReference type="KEGG" id="hch:HCH_01397"/>
<dbReference type="eggNOG" id="ENOG5032RM3">
    <property type="taxonomic scope" value="Bacteria"/>
</dbReference>
<keyword evidence="3" id="KW-1185">Reference proteome</keyword>
<organism evidence="2 3">
    <name type="scientific">Hahella chejuensis (strain KCTC 2396)</name>
    <dbReference type="NCBI Taxonomy" id="349521"/>
    <lineage>
        <taxon>Bacteria</taxon>
        <taxon>Pseudomonadati</taxon>
        <taxon>Pseudomonadota</taxon>
        <taxon>Gammaproteobacteria</taxon>
        <taxon>Oceanospirillales</taxon>
        <taxon>Hahellaceae</taxon>
        <taxon>Hahella</taxon>
    </lineage>
</organism>
<sequence>MPTQSPIYQSDATAPLDALLQAAALAHPALAGEISADNAGLIGAQTDNHDILTQLHEYWRAACPEAGRPYWAVRSWTMLIWQPTFIAVAAVHGVGVAAPLSTLGQKYAQGIVAGFRIPPVALRPAPVPLLIERSGAELAQLCEALLAQLNRIAKVKPLIAMRLVADSLLSALARLSLLTPAPSNEDIQQWAQAWLRAMNLCGYSSLTPVPLSNGRLQLTLDRKACCLHYLRQDGELCASCPKQKPEVRIKRLTEEWNAYA</sequence>
<proteinExistence type="predicted"/>
<dbReference type="InterPro" id="IPR023998">
    <property type="entry name" value="FCR-like"/>
</dbReference>
<protein>
    <recommendedName>
        <fullName evidence="1">Ferric siderophore reductase C-terminal domain-containing protein</fullName>
    </recommendedName>
</protein>
<name>Q2SM64_HAHCH</name>
<evidence type="ECO:0000313" key="3">
    <source>
        <dbReference type="Proteomes" id="UP000000238"/>
    </source>
</evidence>
<dbReference type="STRING" id="349521.HCH_01397"/>
<evidence type="ECO:0000313" key="2">
    <source>
        <dbReference type="EMBL" id="ABC28260.1"/>
    </source>
</evidence>
<dbReference type="Pfam" id="PF11575">
    <property type="entry name" value="FhuF_C"/>
    <property type="match status" value="1"/>
</dbReference>
<dbReference type="HOGENOM" id="CLU_097420_0_0_6"/>
<reference evidence="2 3" key="1">
    <citation type="journal article" date="2005" name="Nucleic Acids Res.">
        <title>Genomic blueprint of Hahella chejuensis, a marine microbe producing an algicidal agent.</title>
        <authorList>
            <person name="Jeong H."/>
            <person name="Yim J.H."/>
            <person name="Lee C."/>
            <person name="Choi S.-H."/>
            <person name="Park Y.K."/>
            <person name="Yoon S.H."/>
            <person name="Hur C.-G."/>
            <person name="Kang H.-Y."/>
            <person name="Kim D."/>
            <person name="Lee H.H."/>
            <person name="Park K.H."/>
            <person name="Park S.-H."/>
            <person name="Park H.-S."/>
            <person name="Lee H.K."/>
            <person name="Oh T.K."/>
            <person name="Kim J.F."/>
        </authorList>
    </citation>
    <scope>NUCLEOTIDE SEQUENCE [LARGE SCALE GENOMIC DNA]</scope>
    <source>
        <strain evidence="2 3">KCTC 2396</strain>
    </source>
</reference>
<gene>
    <name evidence="2" type="ordered locus">HCH_01397</name>
</gene>
<dbReference type="RefSeq" id="WP_011395333.1">
    <property type="nucleotide sequence ID" value="NC_007645.1"/>
</dbReference>
<dbReference type="AlphaFoldDB" id="Q2SM64"/>
<dbReference type="InterPro" id="IPR024726">
    <property type="entry name" value="FhuF_C"/>
</dbReference>
<dbReference type="EMBL" id="CP000155">
    <property type="protein sequence ID" value="ABC28260.1"/>
    <property type="molecule type" value="Genomic_DNA"/>
</dbReference>
<dbReference type="Proteomes" id="UP000000238">
    <property type="component" value="Chromosome"/>
</dbReference>
<dbReference type="NCBIfam" id="TIGR03950">
    <property type="entry name" value="sidero_Fe_reduc"/>
    <property type="match status" value="1"/>
</dbReference>